<evidence type="ECO:0000313" key="3">
    <source>
        <dbReference type="Proteomes" id="UP001500221"/>
    </source>
</evidence>
<gene>
    <name evidence="2" type="ORF">GCM10023340_25580</name>
</gene>
<dbReference type="InterPro" id="IPR004360">
    <property type="entry name" value="Glyas_Fos-R_dOase_dom"/>
</dbReference>
<feature type="domain" description="VOC" evidence="1">
    <location>
        <begin position="13"/>
        <end position="125"/>
    </location>
</feature>
<dbReference type="SUPFAM" id="SSF54593">
    <property type="entry name" value="Glyoxalase/Bleomycin resistance protein/Dihydroxybiphenyl dioxygenase"/>
    <property type="match status" value="1"/>
</dbReference>
<dbReference type="Proteomes" id="UP001500221">
    <property type="component" value="Unassembled WGS sequence"/>
</dbReference>
<dbReference type="PROSITE" id="PS51819">
    <property type="entry name" value="VOC"/>
    <property type="match status" value="1"/>
</dbReference>
<proteinExistence type="predicted"/>
<dbReference type="CDD" id="cd06587">
    <property type="entry name" value="VOC"/>
    <property type="match status" value="1"/>
</dbReference>
<keyword evidence="3" id="KW-1185">Reference proteome</keyword>
<organism evidence="2 3">
    <name type="scientific">Nocardioides marinquilinus</name>
    <dbReference type="NCBI Taxonomy" id="1210400"/>
    <lineage>
        <taxon>Bacteria</taxon>
        <taxon>Bacillati</taxon>
        <taxon>Actinomycetota</taxon>
        <taxon>Actinomycetes</taxon>
        <taxon>Propionibacteriales</taxon>
        <taxon>Nocardioidaceae</taxon>
        <taxon>Nocardioides</taxon>
    </lineage>
</organism>
<accession>A0ABP9PQQ4</accession>
<comment type="caution">
    <text evidence="2">The sequence shown here is derived from an EMBL/GenBank/DDBJ whole genome shotgun (WGS) entry which is preliminary data.</text>
</comment>
<evidence type="ECO:0000313" key="2">
    <source>
        <dbReference type="EMBL" id="GAA5149761.1"/>
    </source>
</evidence>
<dbReference type="InterPro" id="IPR037523">
    <property type="entry name" value="VOC_core"/>
</dbReference>
<dbReference type="InterPro" id="IPR029068">
    <property type="entry name" value="Glyas_Bleomycin-R_OHBP_Dase"/>
</dbReference>
<dbReference type="Gene3D" id="3.10.180.10">
    <property type="entry name" value="2,3-Dihydroxybiphenyl 1,2-Dioxygenase, domain 1"/>
    <property type="match status" value="1"/>
</dbReference>
<evidence type="ECO:0000259" key="1">
    <source>
        <dbReference type="PROSITE" id="PS51819"/>
    </source>
</evidence>
<name>A0ABP9PQQ4_9ACTN</name>
<dbReference type="Pfam" id="PF00903">
    <property type="entry name" value="Glyoxalase"/>
    <property type="match status" value="1"/>
</dbReference>
<reference evidence="3" key="1">
    <citation type="journal article" date="2019" name="Int. J. Syst. Evol. Microbiol.">
        <title>The Global Catalogue of Microorganisms (GCM) 10K type strain sequencing project: providing services to taxonomists for standard genome sequencing and annotation.</title>
        <authorList>
            <consortium name="The Broad Institute Genomics Platform"/>
            <consortium name="The Broad Institute Genome Sequencing Center for Infectious Disease"/>
            <person name="Wu L."/>
            <person name="Ma J."/>
        </authorList>
    </citation>
    <scope>NUCLEOTIDE SEQUENCE [LARGE SCALE GENOMIC DNA]</scope>
    <source>
        <strain evidence="3">JCM 18459</strain>
    </source>
</reference>
<sequence>MSRSRRPGPTEVTIDLFAGVAVRDFDRAVAWYERLLGAPATFVAHDTEHVWTVVEHGSLAVDLDPSRAGHAVVTLFVGGPDELDAFVAAAADRDVHETSRETYGNGVTKVIFHDPDGNEIGVGGGPGETT</sequence>
<dbReference type="EMBL" id="BAABKG010000003">
    <property type="protein sequence ID" value="GAA5149761.1"/>
    <property type="molecule type" value="Genomic_DNA"/>
</dbReference>
<protein>
    <recommendedName>
        <fullName evidence="1">VOC domain-containing protein</fullName>
    </recommendedName>
</protein>